<organism evidence="1 2">
    <name type="scientific">Racocetra persica</name>
    <dbReference type="NCBI Taxonomy" id="160502"/>
    <lineage>
        <taxon>Eukaryota</taxon>
        <taxon>Fungi</taxon>
        <taxon>Fungi incertae sedis</taxon>
        <taxon>Mucoromycota</taxon>
        <taxon>Glomeromycotina</taxon>
        <taxon>Glomeromycetes</taxon>
        <taxon>Diversisporales</taxon>
        <taxon>Gigasporaceae</taxon>
        <taxon>Racocetra</taxon>
    </lineage>
</organism>
<proteinExistence type="predicted"/>
<evidence type="ECO:0000313" key="2">
    <source>
        <dbReference type="Proteomes" id="UP000789920"/>
    </source>
</evidence>
<keyword evidence="2" id="KW-1185">Reference proteome</keyword>
<dbReference type="Proteomes" id="UP000789920">
    <property type="component" value="Unassembled WGS sequence"/>
</dbReference>
<accession>A0ACA9S4U4</accession>
<gene>
    <name evidence="1" type="ORF">RPERSI_LOCUS26959</name>
</gene>
<feature type="non-terminal residue" evidence="1">
    <location>
        <position position="1"/>
    </location>
</feature>
<reference evidence="1" key="1">
    <citation type="submission" date="2021-06" db="EMBL/GenBank/DDBJ databases">
        <authorList>
            <person name="Kallberg Y."/>
            <person name="Tangrot J."/>
            <person name="Rosling A."/>
        </authorList>
    </citation>
    <scope>NUCLEOTIDE SEQUENCE</scope>
    <source>
        <strain evidence="1">MA461A</strain>
    </source>
</reference>
<evidence type="ECO:0000313" key="1">
    <source>
        <dbReference type="EMBL" id="CAG8827356.1"/>
    </source>
</evidence>
<name>A0ACA9S4U4_9GLOM</name>
<dbReference type="EMBL" id="CAJVQC010093693">
    <property type="protein sequence ID" value="CAG8827356.1"/>
    <property type="molecule type" value="Genomic_DNA"/>
</dbReference>
<comment type="caution">
    <text evidence="1">The sequence shown here is derived from an EMBL/GenBank/DDBJ whole genome shotgun (WGS) entry which is preliminary data.</text>
</comment>
<sequence length="46" mass="4956">AVAACSNLLIQLIGSSILSSLNSLILIRDFSLYTPLLRALANQLRV</sequence>
<protein>
    <submittedName>
        <fullName evidence="1">31484_t:CDS:1</fullName>
    </submittedName>
</protein>